<name>A0ABU9XDE4_9BACI</name>
<dbReference type="RefSeq" id="WP_345823240.1">
    <property type="nucleotide sequence ID" value="NZ_JBDIML010000001.1"/>
</dbReference>
<sequence length="58" mass="6993">MFITDDDIRNFIYENLIKHGCVPEERELEIICQVFFDYLKELGILVDFMDLFDEEEGE</sequence>
<comment type="caution">
    <text evidence="1">The sequence shown here is derived from an EMBL/GenBank/DDBJ whole genome shotgun (WGS) entry which is preliminary data.</text>
</comment>
<dbReference type="EMBL" id="JBDIML010000001">
    <property type="protein sequence ID" value="MEN2765766.1"/>
    <property type="molecule type" value="Genomic_DNA"/>
</dbReference>
<accession>A0ABU9XDE4</accession>
<dbReference type="Proteomes" id="UP001444625">
    <property type="component" value="Unassembled WGS sequence"/>
</dbReference>
<gene>
    <name evidence="1" type="ORF">ABC228_01075</name>
</gene>
<evidence type="ECO:0000313" key="2">
    <source>
        <dbReference type="Proteomes" id="UP001444625"/>
    </source>
</evidence>
<protein>
    <submittedName>
        <fullName evidence="1">YozD family protein</fullName>
    </submittedName>
</protein>
<dbReference type="InterPro" id="IPR025545">
    <property type="entry name" value="YozD"/>
</dbReference>
<keyword evidence="2" id="KW-1185">Reference proteome</keyword>
<organism evidence="1 2">
    <name type="scientific">Ornithinibacillus xuwenensis</name>
    <dbReference type="NCBI Taxonomy" id="3144668"/>
    <lineage>
        <taxon>Bacteria</taxon>
        <taxon>Bacillati</taxon>
        <taxon>Bacillota</taxon>
        <taxon>Bacilli</taxon>
        <taxon>Bacillales</taxon>
        <taxon>Bacillaceae</taxon>
        <taxon>Ornithinibacillus</taxon>
    </lineage>
</organism>
<evidence type="ECO:0000313" key="1">
    <source>
        <dbReference type="EMBL" id="MEN2765766.1"/>
    </source>
</evidence>
<proteinExistence type="predicted"/>
<reference evidence="1 2" key="1">
    <citation type="submission" date="2024-05" db="EMBL/GenBank/DDBJ databases">
        <authorList>
            <person name="Haq I."/>
            <person name="Ullah Z."/>
            <person name="Ahmad R."/>
            <person name="Li M."/>
            <person name="Tong Y."/>
        </authorList>
    </citation>
    <scope>NUCLEOTIDE SEQUENCE [LARGE SCALE GENOMIC DNA]</scope>
    <source>
        <strain evidence="1 2">16A2E</strain>
    </source>
</reference>
<dbReference type="Pfam" id="PF14162">
    <property type="entry name" value="YozD"/>
    <property type="match status" value="1"/>
</dbReference>